<dbReference type="CDD" id="cd00082">
    <property type="entry name" value="HisKA"/>
    <property type="match status" value="1"/>
</dbReference>
<keyword evidence="5 10" id="KW-0418">Kinase</keyword>
<evidence type="ECO:0000256" key="2">
    <source>
        <dbReference type="ARBA" id="ARBA00012438"/>
    </source>
</evidence>
<evidence type="ECO:0000256" key="6">
    <source>
        <dbReference type="ARBA" id="ARBA00023012"/>
    </source>
</evidence>
<keyword evidence="3" id="KW-0597">Phosphoprotein</keyword>
<accession>A0A9D2T0I5</accession>
<dbReference type="InterPro" id="IPR036890">
    <property type="entry name" value="HATPase_C_sf"/>
</dbReference>
<dbReference type="Gene3D" id="1.10.287.130">
    <property type="match status" value="1"/>
</dbReference>
<dbReference type="Pfam" id="PF02518">
    <property type="entry name" value="HATPase_c"/>
    <property type="match status" value="1"/>
</dbReference>
<dbReference type="Pfam" id="PF00512">
    <property type="entry name" value="HisKA"/>
    <property type="match status" value="1"/>
</dbReference>
<dbReference type="PRINTS" id="PR00344">
    <property type="entry name" value="BCTRLSENSOR"/>
</dbReference>
<dbReference type="SMART" id="SM00387">
    <property type="entry name" value="HATPase_c"/>
    <property type="match status" value="1"/>
</dbReference>
<comment type="caution">
    <text evidence="10">The sequence shown here is derived from an EMBL/GenBank/DDBJ whole genome shotgun (WGS) entry which is preliminary data.</text>
</comment>
<evidence type="ECO:0000259" key="9">
    <source>
        <dbReference type="PROSITE" id="PS50109"/>
    </source>
</evidence>
<feature type="domain" description="Histidine kinase" evidence="9">
    <location>
        <begin position="337"/>
        <end position="550"/>
    </location>
</feature>
<keyword evidence="8" id="KW-0812">Transmembrane</keyword>
<evidence type="ECO:0000256" key="4">
    <source>
        <dbReference type="ARBA" id="ARBA00022679"/>
    </source>
</evidence>
<proteinExistence type="predicted"/>
<feature type="transmembrane region" description="Helical" evidence="8">
    <location>
        <begin position="6"/>
        <end position="30"/>
    </location>
</feature>
<keyword evidence="8" id="KW-0472">Membrane</keyword>
<keyword evidence="4" id="KW-0808">Transferase</keyword>
<sequence>MKDKLFLPLFLRTAARFLLFWLIVMGVLTLRNLDTQERLLNSGLSESEDWNLRDCQLVLEGDYDPAIKPAQLEDRLSAYYSMYGAMGVYRLYDVDGQELARSQLTSGLFCLPGTGTYSYHLRFDPVLTEEEHLALVRRLREERQLLQFYGTDGGLYEEYLGSDQGINFSVGLRGEVTGVVEANVVYPQKLVYYYEDGPVVLLDTDSDFFDGKELTTLTFDAARISSPLIWSDTSPELALELFREAEARVDSLTADQPPSTNQASTLSGRSGSAHVGPSATLNGIIAASGVAYRPARMALHGLEAVYVGTLLLALLLAFYTARSQTRSLRRERALTNAVAHELKTPLALLRSYAEGLQEDIAPEKREEYLAVIMEESDRMAALVNSLLDFSRMASGKMALRAEAVDLSGLVGEVCRPLDRPAAEKGVRLALETPPCTVSGDRERLRALCAELCGNALRHCRPGGAVRVSLARKGDRVRLQVGNDGDPIPPEALERVFDPFYRVDEARDRAQGGSGLGLALVRETARLHGGTCGAENGPSGPVFWVELPLYNSGASMI</sequence>
<dbReference type="Gene3D" id="3.30.565.10">
    <property type="entry name" value="Histidine kinase-like ATPase, C-terminal domain"/>
    <property type="match status" value="1"/>
</dbReference>
<dbReference type="GO" id="GO:0000155">
    <property type="term" value="F:phosphorelay sensor kinase activity"/>
    <property type="evidence" value="ECO:0007669"/>
    <property type="project" value="InterPro"/>
</dbReference>
<dbReference type="InterPro" id="IPR003661">
    <property type="entry name" value="HisK_dim/P_dom"/>
</dbReference>
<comment type="catalytic activity">
    <reaction evidence="1">
        <text>ATP + protein L-histidine = ADP + protein N-phospho-L-histidine.</text>
        <dbReference type="EC" id="2.7.13.3"/>
    </reaction>
</comment>
<protein>
    <recommendedName>
        <fullName evidence="2">histidine kinase</fullName>
        <ecNumber evidence="2">2.7.13.3</ecNumber>
    </recommendedName>
</protein>
<dbReference type="InterPro" id="IPR036097">
    <property type="entry name" value="HisK_dim/P_sf"/>
</dbReference>
<dbReference type="AlphaFoldDB" id="A0A9D2T0I5"/>
<dbReference type="PANTHER" id="PTHR43711:SF1">
    <property type="entry name" value="HISTIDINE KINASE 1"/>
    <property type="match status" value="1"/>
</dbReference>
<evidence type="ECO:0000313" key="10">
    <source>
        <dbReference type="EMBL" id="HJC40665.1"/>
    </source>
</evidence>
<dbReference type="CDD" id="cd00075">
    <property type="entry name" value="HATPase"/>
    <property type="match status" value="1"/>
</dbReference>
<dbReference type="FunFam" id="1.10.287.130:FF:000001">
    <property type="entry name" value="Two-component sensor histidine kinase"/>
    <property type="match status" value="1"/>
</dbReference>
<feature type="transmembrane region" description="Helical" evidence="8">
    <location>
        <begin position="302"/>
        <end position="321"/>
    </location>
</feature>
<dbReference type="PROSITE" id="PS50109">
    <property type="entry name" value="HIS_KIN"/>
    <property type="match status" value="1"/>
</dbReference>
<dbReference type="Proteomes" id="UP000823882">
    <property type="component" value="Unassembled WGS sequence"/>
</dbReference>
<dbReference type="InterPro" id="IPR050736">
    <property type="entry name" value="Sensor_HK_Regulatory"/>
</dbReference>
<dbReference type="SMART" id="SM00388">
    <property type="entry name" value="HisKA"/>
    <property type="match status" value="1"/>
</dbReference>
<dbReference type="SUPFAM" id="SSF55874">
    <property type="entry name" value="ATPase domain of HSP90 chaperone/DNA topoisomerase II/histidine kinase"/>
    <property type="match status" value="1"/>
</dbReference>
<evidence type="ECO:0000256" key="3">
    <source>
        <dbReference type="ARBA" id="ARBA00022553"/>
    </source>
</evidence>
<reference evidence="10" key="1">
    <citation type="journal article" date="2021" name="PeerJ">
        <title>Extensive microbial diversity within the chicken gut microbiome revealed by metagenomics and culture.</title>
        <authorList>
            <person name="Gilroy R."/>
            <person name="Ravi A."/>
            <person name="Getino M."/>
            <person name="Pursley I."/>
            <person name="Horton D.L."/>
            <person name="Alikhan N.F."/>
            <person name="Baker D."/>
            <person name="Gharbi K."/>
            <person name="Hall N."/>
            <person name="Watson M."/>
            <person name="Adriaenssens E.M."/>
            <person name="Foster-Nyarko E."/>
            <person name="Jarju S."/>
            <person name="Secka A."/>
            <person name="Antonio M."/>
            <person name="Oren A."/>
            <person name="Chaudhuri R.R."/>
            <person name="La Ragione R."/>
            <person name="Hildebrand F."/>
            <person name="Pallen M.J."/>
        </authorList>
    </citation>
    <scope>NUCLEOTIDE SEQUENCE</scope>
    <source>
        <strain evidence="10">CHK186-1790</strain>
    </source>
</reference>
<dbReference type="EMBL" id="DWWJ01000072">
    <property type="protein sequence ID" value="HJC40665.1"/>
    <property type="molecule type" value="Genomic_DNA"/>
</dbReference>
<feature type="region of interest" description="Disordered" evidence="7">
    <location>
        <begin position="251"/>
        <end position="274"/>
    </location>
</feature>
<organism evidence="10 11">
    <name type="scientific">Candidatus Intestinimonas pullistercoris</name>
    <dbReference type="NCBI Taxonomy" id="2838623"/>
    <lineage>
        <taxon>Bacteria</taxon>
        <taxon>Bacillati</taxon>
        <taxon>Bacillota</taxon>
        <taxon>Clostridia</taxon>
        <taxon>Eubacteriales</taxon>
        <taxon>Intestinimonas</taxon>
    </lineage>
</organism>
<keyword evidence="6" id="KW-0902">Two-component regulatory system</keyword>
<gene>
    <name evidence="10" type="ORF">H9701_03820</name>
</gene>
<dbReference type="InterPro" id="IPR004358">
    <property type="entry name" value="Sig_transdc_His_kin-like_C"/>
</dbReference>
<evidence type="ECO:0000256" key="8">
    <source>
        <dbReference type="SAM" id="Phobius"/>
    </source>
</evidence>
<evidence type="ECO:0000256" key="5">
    <source>
        <dbReference type="ARBA" id="ARBA00022777"/>
    </source>
</evidence>
<evidence type="ECO:0000256" key="7">
    <source>
        <dbReference type="SAM" id="MobiDB-lite"/>
    </source>
</evidence>
<reference evidence="10" key="2">
    <citation type="submission" date="2021-04" db="EMBL/GenBank/DDBJ databases">
        <authorList>
            <person name="Gilroy R."/>
        </authorList>
    </citation>
    <scope>NUCLEOTIDE SEQUENCE</scope>
    <source>
        <strain evidence="10">CHK186-1790</strain>
    </source>
</reference>
<name>A0A9D2T0I5_9FIRM</name>
<dbReference type="PANTHER" id="PTHR43711">
    <property type="entry name" value="TWO-COMPONENT HISTIDINE KINASE"/>
    <property type="match status" value="1"/>
</dbReference>
<keyword evidence="8" id="KW-1133">Transmembrane helix</keyword>
<dbReference type="InterPro" id="IPR003594">
    <property type="entry name" value="HATPase_dom"/>
</dbReference>
<evidence type="ECO:0000256" key="1">
    <source>
        <dbReference type="ARBA" id="ARBA00000085"/>
    </source>
</evidence>
<dbReference type="EC" id="2.7.13.3" evidence="2"/>
<feature type="compositionally biased region" description="Polar residues" evidence="7">
    <location>
        <begin position="253"/>
        <end position="270"/>
    </location>
</feature>
<dbReference type="SUPFAM" id="SSF47384">
    <property type="entry name" value="Homodimeric domain of signal transducing histidine kinase"/>
    <property type="match status" value="1"/>
</dbReference>
<dbReference type="InterPro" id="IPR005467">
    <property type="entry name" value="His_kinase_dom"/>
</dbReference>
<evidence type="ECO:0000313" key="11">
    <source>
        <dbReference type="Proteomes" id="UP000823882"/>
    </source>
</evidence>